<reference evidence="2" key="1">
    <citation type="journal article" date="2022" name="Mol. Ecol. Resour.">
        <title>The genomes of chicory, endive, great burdock and yacon provide insights into Asteraceae palaeo-polyploidization history and plant inulin production.</title>
        <authorList>
            <person name="Fan W."/>
            <person name="Wang S."/>
            <person name="Wang H."/>
            <person name="Wang A."/>
            <person name="Jiang F."/>
            <person name="Liu H."/>
            <person name="Zhao H."/>
            <person name="Xu D."/>
            <person name="Zhang Y."/>
        </authorList>
    </citation>
    <scope>NUCLEOTIDE SEQUENCE [LARGE SCALE GENOMIC DNA]</scope>
    <source>
        <strain evidence="2">cv. Yunnan</strain>
    </source>
</reference>
<gene>
    <name evidence="1" type="ORF">L1987_55766</name>
</gene>
<comment type="caution">
    <text evidence="1">The sequence shown here is derived from an EMBL/GenBank/DDBJ whole genome shotgun (WGS) entry which is preliminary data.</text>
</comment>
<evidence type="ECO:0000313" key="1">
    <source>
        <dbReference type="EMBL" id="KAI3755956.1"/>
    </source>
</evidence>
<dbReference type="EMBL" id="CM042035">
    <property type="protein sequence ID" value="KAI3755956.1"/>
    <property type="molecule type" value="Genomic_DNA"/>
</dbReference>
<evidence type="ECO:0000313" key="2">
    <source>
        <dbReference type="Proteomes" id="UP001056120"/>
    </source>
</evidence>
<name>A0ACB9EAZ7_9ASTR</name>
<keyword evidence="2" id="KW-1185">Reference proteome</keyword>
<proteinExistence type="predicted"/>
<organism evidence="1 2">
    <name type="scientific">Smallanthus sonchifolius</name>
    <dbReference type="NCBI Taxonomy" id="185202"/>
    <lineage>
        <taxon>Eukaryota</taxon>
        <taxon>Viridiplantae</taxon>
        <taxon>Streptophyta</taxon>
        <taxon>Embryophyta</taxon>
        <taxon>Tracheophyta</taxon>
        <taxon>Spermatophyta</taxon>
        <taxon>Magnoliopsida</taxon>
        <taxon>eudicotyledons</taxon>
        <taxon>Gunneridae</taxon>
        <taxon>Pentapetalae</taxon>
        <taxon>asterids</taxon>
        <taxon>campanulids</taxon>
        <taxon>Asterales</taxon>
        <taxon>Asteraceae</taxon>
        <taxon>Asteroideae</taxon>
        <taxon>Heliantheae alliance</taxon>
        <taxon>Millerieae</taxon>
        <taxon>Smallanthus</taxon>
    </lineage>
</organism>
<dbReference type="Proteomes" id="UP001056120">
    <property type="component" value="Linkage Group LG18"/>
</dbReference>
<sequence>MMIGSPSGEGKMVIKLKIPKSPGEDVIGIGKRVCLECKKEFSSGKALGGHMRVHVQSVTRNENPLKVYQDHKELKQPYYMKSVNDEGKPSCSQCGKTFPSMKSLFGHMRCHPERVWRGILPPPNTAAVTARCRKPKPNSFSSGGGDEVVDLTKYLRGWSVTERRGRKALKAAENDDVLLEAVEDLMSLANGGGSDDESDGNYKYKIKRRKKMKLMLELESEHKADVIVAPLPVQQPASVSECKYKCITCNKCFTTHQALGGHKSSHNKSKLSSTDHHQRCHWSGASEAQAPSSQITSAGEAGSQTGSGRRVLEFDLNEIPTIMMEEDNGNGNGNGNGRGMVSLDDDAMMWGWGWGVGVGVGEEWEGGDGDGDGDGDGGRSLDLEKSQSKKLILVR</sequence>
<reference evidence="1 2" key="2">
    <citation type="journal article" date="2022" name="Mol. Ecol. Resour.">
        <title>The genomes of chicory, endive, great burdock and yacon provide insights into Asteraceae paleo-polyploidization history and plant inulin production.</title>
        <authorList>
            <person name="Fan W."/>
            <person name="Wang S."/>
            <person name="Wang H."/>
            <person name="Wang A."/>
            <person name="Jiang F."/>
            <person name="Liu H."/>
            <person name="Zhao H."/>
            <person name="Xu D."/>
            <person name="Zhang Y."/>
        </authorList>
    </citation>
    <scope>NUCLEOTIDE SEQUENCE [LARGE SCALE GENOMIC DNA]</scope>
    <source>
        <strain evidence="2">cv. Yunnan</strain>
        <tissue evidence="1">Leaves</tissue>
    </source>
</reference>
<accession>A0ACB9EAZ7</accession>
<protein>
    <submittedName>
        <fullName evidence="1">Uncharacterized protein</fullName>
    </submittedName>
</protein>